<feature type="region of interest" description="Disordered" evidence="1">
    <location>
        <begin position="33"/>
        <end position="52"/>
    </location>
</feature>
<reference evidence="2" key="1">
    <citation type="journal article" date="2021" name="Proc. Natl. Acad. Sci. U.S.A.">
        <title>A Catalog of Tens of Thousands of Viruses from Human Metagenomes Reveals Hidden Associations with Chronic Diseases.</title>
        <authorList>
            <person name="Tisza M.J."/>
            <person name="Buck C.B."/>
        </authorList>
    </citation>
    <scope>NUCLEOTIDE SEQUENCE</scope>
    <source>
        <strain evidence="2">CtphE103</strain>
    </source>
</reference>
<organism evidence="2">
    <name type="scientific">Ackermannviridae sp</name>
    <dbReference type="NCBI Taxonomy" id="2831612"/>
    <lineage>
        <taxon>Viruses</taxon>
        <taxon>Duplodnaviria</taxon>
        <taxon>Heunggongvirae</taxon>
        <taxon>Uroviricota</taxon>
        <taxon>Caudoviricetes</taxon>
        <taxon>Pantevenvirales</taxon>
        <taxon>Ackermannviridae</taxon>
    </lineage>
</organism>
<evidence type="ECO:0000313" key="2">
    <source>
        <dbReference type="EMBL" id="DAF32271.1"/>
    </source>
</evidence>
<dbReference type="EMBL" id="BK056595">
    <property type="protein sequence ID" value="DAF32271.1"/>
    <property type="molecule type" value="Genomic_DNA"/>
</dbReference>
<protein>
    <submittedName>
        <fullName evidence="2">Uncharacterized protein</fullName>
    </submittedName>
</protein>
<accession>A0A8S5RUY1</accession>
<sequence length="186" mass="20504">MAEKKAAQAVQKMSKAQQGVERARQQAERGELISAAGRKMNPNSLANLRPCRTFDEVEPDELREMARNGQQKGTETQRQRRTLKEICQAIADMPLTSTEALNDETAQEIAAQTAQQTGRPCTIYEAMAAAQAVQAMAGNVKAFVAFRDSAGDKPADQMEITAEAMTDADRKMLQNIQKRMQKDDAT</sequence>
<name>A0A8S5RUY1_9CAUD</name>
<evidence type="ECO:0000256" key="1">
    <source>
        <dbReference type="SAM" id="MobiDB-lite"/>
    </source>
</evidence>
<feature type="region of interest" description="Disordered" evidence="1">
    <location>
        <begin position="1"/>
        <end position="28"/>
    </location>
</feature>
<proteinExistence type="predicted"/>